<reference evidence="1" key="1">
    <citation type="submission" date="2019-08" db="EMBL/GenBank/DDBJ databases">
        <authorList>
            <person name="Kucharzyk K."/>
            <person name="Murdoch R.W."/>
            <person name="Higgins S."/>
            <person name="Loffler F."/>
        </authorList>
    </citation>
    <scope>NUCLEOTIDE SEQUENCE</scope>
</reference>
<gene>
    <name evidence="1" type="ORF">SDC9_193445</name>
</gene>
<name>A0A645I426_9ZZZZ</name>
<organism evidence="1">
    <name type="scientific">bioreactor metagenome</name>
    <dbReference type="NCBI Taxonomy" id="1076179"/>
    <lineage>
        <taxon>unclassified sequences</taxon>
        <taxon>metagenomes</taxon>
        <taxon>ecological metagenomes</taxon>
    </lineage>
</organism>
<dbReference type="AlphaFoldDB" id="A0A645I426"/>
<protein>
    <submittedName>
        <fullName evidence="1">Uncharacterized protein</fullName>
    </submittedName>
</protein>
<comment type="caution">
    <text evidence="1">The sequence shown here is derived from an EMBL/GenBank/DDBJ whole genome shotgun (WGS) entry which is preliminary data.</text>
</comment>
<accession>A0A645I426</accession>
<proteinExistence type="predicted"/>
<sequence length="98" mass="10943">MALRQYVDNGGNLYRGGNLGRSYIADGQFWAPESPLMPGYAEKYGVDFNELDFIARGKQMSKAPYITRPAPGLRLNPGGSLEVVNDPYSVLLDYFYMP</sequence>
<dbReference type="EMBL" id="VSSQ01106070">
    <property type="protein sequence ID" value="MPN45870.1"/>
    <property type="molecule type" value="Genomic_DNA"/>
</dbReference>
<evidence type="ECO:0000313" key="1">
    <source>
        <dbReference type="EMBL" id="MPN45870.1"/>
    </source>
</evidence>